<accession>A0ABT3FBW7</accession>
<organism evidence="1 2">
    <name type="scientific">Pseudomonas agronomica</name>
    <dbReference type="NCBI Taxonomy" id="2979328"/>
    <lineage>
        <taxon>Bacteria</taxon>
        <taxon>Pseudomonadati</taxon>
        <taxon>Pseudomonadota</taxon>
        <taxon>Gammaproteobacteria</taxon>
        <taxon>Pseudomonadales</taxon>
        <taxon>Pseudomonadaceae</taxon>
        <taxon>Pseudomonas</taxon>
    </lineage>
</organism>
<keyword evidence="2" id="KW-1185">Reference proteome</keyword>
<evidence type="ECO:0000313" key="2">
    <source>
        <dbReference type="Proteomes" id="UP001061999"/>
    </source>
</evidence>
<reference evidence="1" key="1">
    <citation type="submission" date="2022-07" db="EMBL/GenBank/DDBJ databases">
        <title>Pseudomonas agronomica sp. nov.: a novel bacterium with biotechnological application in the synthesis of biofertilizers from valorized agricultural residues.</title>
        <authorList>
            <person name="Robas M."/>
            <person name="Fernandez V.M."/>
            <person name="Luna L."/>
            <person name="Provanza A."/>
            <person name="Jimenez P.A."/>
        </authorList>
    </citation>
    <scope>NUCLEOTIDE SEQUENCE</scope>
    <source>
        <strain evidence="1">SAICEU22T</strain>
    </source>
</reference>
<proteinExistence type="predicted"/>
<protein>
    <submittedName>
        <fullName evidence="1">Uncharacterized protein</fullName>
    </submittedName>
</protein>
<dbReference type="Proteomes" id="UP001061999">
    <property type="component" value="Unassembled WGS sequence"/>
</dbReference>
<gene>
    <name evidence="1" type="ORF">OC610_19140</name>
</gene>
<comment type="caution">
    <text evidence="1">The sequence shown here is derived from an EMBL/GenBank/DDBJ whole genome shotgun (WGS) entry which is preliminary data.</text>
</comment>
<evidence type="ECO:0000313" key="1">
    <source>
        <dbReference type="EMBL" id="MCW1246537.1"/>
    </source>
</evidence>
<name>A0ABT3FBW7_9PSED</name>
<sequence>MSRSDQVYPMDDATKARLQWLDQSAEDHGWNNREEINASEKCICSACGQWSKPAQITKWHDEKHACCPYCGLAGVVIGSEAGLPLEEYENSRIPE</sequence>
<dbReference type="EMBL" id="JAOSHO010000309">
    <property type="protein sequence ID" value="MCW1246537.1"/>
    <property type="molecule type" value="Genomic_DNA"/>
</dbReference>